<organism evidence="5 6">
    <name type="scientific">Plebeiibacterium sediminum</name>
    <dbReference type="NCBI Taxonomy" id="2992112"/>
    <lineage>
        <taxon>Bacteria</taxon>
        <taxon>Pseudomonadati</taxon>
        <taxon>Bacteroidota</taxon>
        <taxon>Bacteroidia</taxon>
        <taxon>Marinilabiliales</taxon>
        <taxon>Marinilabiliaceae</taxon>
        <taxon>Plebeiibacterium</taxon>
    </lineage>
</organism>
<dbReference type="InterPro" id="IPR050555">
    <property type="entry name" value="Bact_Solute-Bind_Prot2"/>
</dbReference>
<keyword evidence="3" id="KW-0732">Signal</keyword>
<evidence type="ECO:0000313" key="5">
    <source>
        <dbReference type="EMBL" id="MCW3789520.1"/>
    </source>
</evidence>
<evidence type="ECO:0000259" key="4">
    <source>
        <dbReference type="Pfam" id="PF13407"/>
    </source>
</evidence>
<accession>A0AAE3MAM6</accession>
<gene>
    <name evidence="5" type="ORF">OM075_23880</name>
</gene>
<keyword evidence="6" id="KW-1185">Reference proteome</keyword>
<dbReference type="PANTHER" id="PTHR30036">
    <property type="entry name" value="D-XYLOSE-BINDING PERIPLASMIC PROTEIN"/>
    <property type="match status" value="1"/>
</dbReference>
<dbReference type="EMBL" id="JAPDPJ010000121">
    <property type="protein sequence ID" value="MCW3789520.1"/>
    <property type="molecule type" value="Genomic_DNA"/>
</dbReference>
<dbReference type="GO" id="GO:0030288">
    <property type="term" value="C:outer membrane-bounded periplasmic space"/>
    <property type="evidence" value="ECO:0007669"/>
    <property type="project" value="TreeGrafter"/>
</dbReference>
<dbReference type="InterPro" id="IPR028082">
    <property type="entry name" value="Peripla_BP_I"/>
</dbReference>
<dbReference type="InterPro" id="IPR025997">
    <property type="entry name" value="SBP_2_dom"/>
</dbReference>
<dbReference type="PROSITE" id="PS51257">
    <property type="entry name" value="PROKAR_LIPOPROTEIN"/>
    <property type="match status" value="1"/>
</dbReference>
<evidence type="ECO:0000256" key="3">
    <source>
        <dbReference type="ARBA" id="ARBA00022729"/>
    </source>
</evidence>
<evidence type="ECO:0000256" key="1">
    <source>
        <dbReference type="ARBA" id="ARBA00004196"/>
    </source>
</evidence>
<comment type="subcellular location">
    <subcellularLocation>
        <location evidence="1">Cell envelope</location>
    </subcellularLocation>
</comment>
<comment type="similarity">
    <text evidence="2">Belongs to the bacterial solute-binding protein 2 family.</text>
</comment>
<protein>
    <submittedName>
        <fullName evidence="5">Substrate-binding domain-containing protein</fullName>
    </submittedName>
</protein>
<name>A0AAE3MAM6_9BACT</name>
<dbReference type="Pfam" id="PF13407">
    <property type="entry name" value="Peripla_BP_4"/>
    <property type="match status" value="1"/>
</dbReference>
<dbReference type="Proteomes" id="UP001209229">
    <property type="component" value="Unassembled WGS sequence"/>
</dbReference>
<dbReference type="RefSeq" id="WP_301193069.1">
    <property type="nucleotide sequence ID" value="NZ_JAPDPJ010000121.1"/>
</dbReference>
<evidence type="ECO:0000256" key="2">
    <source>
        <dbReference type="ARBA" id="ARBA00007639"/>
    </source>
</evidence>
<dbReference type="Gene3D" id="3.40.50.2300">
    <property type="match status" value="2"/>
</dbReference>
<sequence>MNIKVYSLLFVVILGFTSCKSNKNSSDITFGFLIHSLEKVRWNKDVALIKQRSEEKGFHVIIKDADGNAEVQIEQAKELIEQNVDVLVIVAANQNSAAQIVRLANDSDIPIVAYDRLIQNCDLDYIVSFNYYKVGEMMANYVFTRINSGNIVFMYGDSNDANAIMVKDGIEKVFVKENASGDYNLVYKNFIEGWSYDVAKYEFSKVAKYFTEPIDAVISCNTPIALAVVDVLKENDRDPQNTIITSQDFSDQLGVSINNNEVSMTVDKPLKNLAFGLVDLVEKIHQGSKDKGLNGFVNNRKKEVEALLFEPFIIDQKNIAD</sequence>
<dbReference type="SUPFAM" id="SSF53822">
    <property type="entry name" value="Periplasmic binding protein-like I"/>
    <property type="match status" value="1"/>
</dbReference>
<evidence type="ECO:0000313" key="6">
    <source>
        <dbReference type="Proteomes" id="UP001209229"/>
    </source>
</evidence>
<proteinExistence type="inferred from homology"/>
<dbReference type="AlphaFoldDB" id="A0AAE3MAM6"/>
<feature type="domain" description="Periplasmic binding protein" evidence="4">
    <location>
        <begin position="31"/>
        <end position="287"/>
    </location>
</feature>
<dbReference type="PANTHER" id="PTHR30036:SF1">
    <property type="entry name" value="D-XYLOSE-BINDING PERIPLASMIC PROTEIN"/>
    <property type="match status" value="1"/>
</dbReference>
<reference evidence="5" key="1">
    <citation type="submission" date="2022-10" db="EMBL/GenBank/DDBJ databases">
        <authorList>
            <person name="Yu W.X."/>
        </authorList>
    </citation>
    <scope>NUCLEOTIDE SEQUENCE</scope>
    <source>
        <strain evidence="5">AAT</strain>
    </source>
</reference>
<dbReference type="GO" id="GO:0030246">
    <property type="term" value="F:carbohydrate binding"/>
    <property type="evidence" value="ECO:0007669"/>
    <property type="project" value="TreeGrafter"/>
</dbReference>
<comment type="caution">
    <text evidence="5">The sequence shown here is derived from an EMBL/GenBank/DDBJ whole genome shotgun (WGS) entry which is preliminary data.</text>
</comment>